<keyword evidence="2" id="KW-0560">Oxidoreductase</keyword>
<comment type="caution">
    <text evidence="3">The sequence shown here is derived from an EMBL/GenBank/DDBJ whole genome shotgun (WGS) entry which is preliminary data.</text>
</comment>
<protein>
    <submittedName>
        <fullName evidence="3">Uncharacterized protein</fullName>
    </submittedName>
</protein>
<dbReference type="SUPFAM" id="SSF51735">
    <property type="entry name" value="NAD(P)-binding Rossmann-fold domains"/>
    <property type="match status" value="1"/>
</dbReference>
<dbReference type="GO" id="GO:0016491">
    <property type="term" value="F:oxidoreductase activity"/>
    <property type="evidence" value="ECO:0007669"/>
    <property type="project" value="UniProtKB-KW"/>
</dbReference>
<dbReference type="PANTHER" id="PTHR43669">
    <property type="entry name" value="5-KETO-D-GLUCONATE 5-REDUCTASE"/>
    <property type="match status" value="1"/>
</dbReference>
<reference evidence="3 4" key="1">
    <citation type="submission" date="2019-06" db="EMBL/GenBank/DDBJ databases">
        <title>Draft genome sequence of the filamentous fungus Phialemoniopsis curvata isolated from diesel fuel.</title>
        <authorList>
            <person name="Varaljay V.A."/>
            <person name="Lyon W.J."/>
            <person name="Crouch A.L."/>
            <person name="Drake C.E."/>
            <person name="Hollomon J.M."/>
            <person name="Nadeau L.J."/>
            <person name="Nunn H.S."/>
            <person name="Stevenson B.S."/>
            <person name="Bojanowski C.L."/>
            <person name="Crookes-Goodson W.J."/>
        </authorList>
    </citation>
    <scope>NUCLEOTIDE SEQUENCE [LARGE SCALE GENOMIC DNA]</scope>
    <source>
        <strain evidence="3 4">D216</strain>
    </source>
</reference>
<dbReference type="AlphaFoldDB" id="A0A507AKK3"/>
<name>A0A507AKK3_9PEZI</name>
<evidence type="ECO:0000256" key="1">
    <source>
        <dbReference type="ARBA" id="ARBA00006484"/>
    </source>
</evidence>
<organism evidence="3 4">
    <name type="scientific">Thyridium curvatum</name>
    <dbReference type="NCBI Taxonomy" id="1093900"/>
    <lineage>
        <taxon>Eukaryota</taxon>
        <taxon>Fungi</taxon>
        <taxon>Dikarya</taxon>
        <taxon>Ascomycota</taxon>
        <taxon>Pezizomycotina</taxon>
        <taxon>Sordariomycetes</taxon>
        <taxon>Sordariomycetidae</taxon>
        <taxon>Thyridiales</taxon>
        <taxon>Thyridiaceae</taxon>
        <taxon>Thyridium</taxon>
    </lineage>
</organism>
<dbReference type="InterPro" id="IPR002347">
    <property type="entry name" value="SDR_fam"/>
</dbReference>
<dbReference type="EMBL" id="SKBQ01000009">
    <property type="protein sequence ID" value="TPX06856.1"/>
    <property type="molecule type" value="Genomic_DNA"/>
</dbReference>
<dbReference type="CDD" id="cd05233">
    <property type="entry name" value="SDR_c"/>
    <property type="match status" value="1"/>
</dbReference>
<evidence type="ECO:0000313" key="4">
    <source>
        <dbReference type="Proteomes" id="UP000319257"/>
    </source>
</evidence>
<dbReference type="Gene3D" id="3.40.50.720">
    <property type="entry name" value="NAD(P)-binding Rossmann-like Domain"/>
    <property type="match status" value="1"/>
</dbReference>
<accession>A0A507AKK3</accession>
<evidence type="ECO:0000313" key="3">
    <source>
        <dbReference type="EMBL" id="TPX06856.1"/>
    </source>
</evidence>
<dbReference type="PANTHER" id="PTHR43669:SF4">
    <property type="entry name" value="SHORT-CHAIN DEHYDROGENASE"/>
    <property type="match status" value="1"/>
</dbReference>
<dbReference type="InterPro" id="IPR036291">
    <property type="entry name" value="NAD(P)-bd_dom_sf"/>
</dbReference>
<proteinExistence type="inferred from homology"/>
<evidence type="ECO:0000256" key="2">
    <source>
        <dbReference type="ARBA" id="ARBA00023002"/>
    </source>
</evidence>
<gene>
    <name evidence="3" type="ORF">E0L32_002352</name>
</gene>
<dbReference type="RefSeq" id="XP_030988567.1">
    <property type="nucleotide sequence ID" value="XM_031136532.1"/>
</dbReference>
<dbReference type="OrthoDB" id="5336600at2759"/>
<dbReference type="InParanoid" id="A0A507AKK3"/>
<dbReference type="Pfam" id="PF13561">
    <property type="entry name" value="adh_short_C2"/>
    <property type="match status" value="1"/>
</dbReference>
<sequence>MPSGSPVALVLGAGSNIGGHVGRAFASKGYRIALAARSLREEDSTPEQLHIRADFADPACIPDIFVKVKSKLGLPSVVVYNAAAATFYNEHNPLGLPFTDFKNTLNVNLTSAFAAAQQAVLAFDQLPESASRTFIYTGNYLVVHPLPNLMDLGIGKSATAHMIQCAAEGYKGKGYKFYYADERTAEGAPAMMDINGPAHGKFYTELAEDKAQGPWYQTFAKGVGYKKF</sequence>
<dbReference type="STRING" id="1093900.A0A507AKK3"/>
<dbReference type="Proteomes" id="UP000319257">
    <property type="component" value="Unassembled WGS sequence"/>
</dbReference>
<dbReference type="GeneID" id="41969799"/>
<keyword evidence="4" id="KW-1185">Reference proteome</keyword>
<comment type="similarity">
    <text evidence="1">Belongs to the short-chain dehydrogenases/reductases (SDR) family.</text>
</comment>